<feature type="domain" description="BPL/LPL catalytic" evidence="6">
    <location>
        <begin position="63"/>
        <end position="252"/>
    </location>
</feature>
<name>A0ABP0X1W1_9BRYO</name>
<evidence type="ECO:0000259" key="6">
    <source>
        <dbReference type="PROSITE" id="PS51733"/>
    </source>
</evidence>
<dbReference type="Gene3D" id="3.30.930.10">
    <property type="entry name" value="Bira Bifunctional Protein, Domain 2"/>
    <property type="match status" value="1"/>
</dbReference>
<dbReference type="Proteomes" id="UP001497444">
    <property type="component" value="Chromosome 5"/>
</dbReference>
<dbReference type="InterPro" id="IPR020605">
    <property type="entry name" value="Octanoyltransferase_CS"/>
</dbReference>
<protein>
    <recommendedName>
        <fullName evidence="3">lipoyl(octanoyl) transferase</fullName>
        <ecNumber evidence="3">2.3.1.181</ecNumber>
    </recommendedName>
</protein>
<keyword evidence="5" id="KW-0012">Acyltransferase</keyword>
<dbReference type="InterPro" id="IPR045864">
    <property type="entry name" value="aa-tRNA-synth_II/BPL/LPL"/>
</dbReference>
<dbReference type="CDD" id="cd16444">
    <property type="entry name" value="LipB"/>
    <property type="match status" value="1"/>
</dbReference>
<comment type="similarity">
    <text evidence="2">Belongs to the LipB family.</text>
</comment>
<sequence>MAPVPQPQTASASHWFKASACHISRLLGTRNSGRRLEIWRMGVVKYAEALVLQNELVEKRRVGTICDTLLCLQHPPTFTVGKRRTLHNLLSTPAVVRSMGAEIHQTERGGDITFHGPGQAVLYPILSLRDLKLGVRKYVEGLEDTMIRLCHLYGITARGRMVKETGVWVSDNRKKIGAVGVRVSSGSITSHGLAFNIAPDLSFFQHIVPCGIADKEVTSLSKELSSSHPLQEQAVVTEQLIDCFVQQFGFEAFNRPLTVETPTQS</sequence>
<evidence type="ECO:0000313" key="7">
    <source>
        <dbReference type="EMBL" id="CAK9273094.1"/>
    </source>
</evidence>
<dbReference type="NCBIfam" id="TIGR00214">
    <property type="entry name" value="lipB"/>
    <property type="match status" value="1"/>
</dbReference>
<dbReference type="HAMAP" id="MF_00013">
    <property type="entry name" value="LipB"/>
    <property type="match status" value="1"/>
</dbReference>
<evidence type="ECO:0000313" key="8">
    <source>
        <dbReference type="Proteomes" id="UP001497444"/>
    </source>
</evidence>
<reference evidence="7" key="1">
    <citation type="submission" date="2024-02" db="EMBL/GenBank/DDBJ databases">
        <authorList>
            <consortium name="ELIXIR-Norway"/>
            <consortium name="Elixir Norway"/>
        </authorList>
    </citation>
    <scope>NUCLEOTIDE SEQUENCE</scope>
</reference>
<dbReference type="SUPFAM" id="SSF55681">
    <property type="entry name" value="Class II aaRS and biotin synthetases"/>
    <property type="match status" value="1"/>
</dbReference>
<proteinExistence type="inferred from homology"/>
<dbReference type="EMBL" id="OZ020100">
    <property type="protein sequence ID" value="CAK9273094.1"/>
    <property type="molecule type" value="Genomic_DNA"/>
</dbReference>
<evidence type="ECO:0000256" key="2">
    <source>
        <dbReference type="ARBA" id="ARBA00007907"/>
    </source>
</evidence>
<dbReference type="PANTHER" id="PTHR10993">
    <property type="entry name" value="OCTANOYLTRANSFERASE"/>
    <property type="match status" value="1"/>
</dbReference>
<dbReference type="InterPro" id="IPR004143">
    <property type="entry name" value="BPL_LPL_catalytic"/>
</dbReference>
<dbReference type="NCBIfam" id="NF010925">
    <property type="entry name" value="PRK14345.1"/>
    <property type="match status" value="1"/>
</dbReference>
<evidence type="ECO:0000256" key="3">
    <source>
        <dbReference type="ARBA" id="ARBA00012334"/>
    </source>
</evidence>
<comment type="pathway">
    <text evidence="1">Protein modification; protein lipoylation via endogenous pathway; protein N(6)-(lipoyl)lysine from octanoyl-[acyl-carrier-protein]: step 1/2.</text>
</comment>
<gene>
    <name evidence="7" type="ORF">CSSPJE1EN1_LOCUS18572</name>
</gene>
<keyword evidence="8" id="KW-1185">Reference proteome</keyword>
<keyword evidence="4" id="KW-0808">Transferase</keyword>
<evidence type="ECO:0000256" key="1">
    <source>
        <dbReference type="ARBA" id="ARBA00004821"/>
    </source>
</evidence>
<dbReference type="InterPro" id="IPR000544">
    <property type="entry name" value="Octanoyltransferase"/>
</dbReference>
<dbReference type="EC" id="2.3.1.181" evidence="3"/>
<dbReference type="PROSITE" id="PS51733">
    <property type="entry name" value="BPL_LPL_CATALYTIC"/>
    <property type="match status" value="1"/>
</dbReference>
<accession>A0ABP0X1W1</accession>
<evidence type="ECO:0000256" key="4">
    <source>
        <dbReference type="ARBA" id="ARBA00022679"/>
    </source>
</evidence>
<dbReference type="PROSITE" id="PS01313">
    <property type="entry name" value="LIPB"/>
    <property type="match status" value="1"/>
</dbReference>
<dbReference type="Pfam" id="PF21948">
    <property type="entry name" value="LplA-B_cat"/>
    <property type="match status" value="1"/>
</dbReference>
<organism evidence="7 8">
    <name type="scientific">Sphagnum jensenii</name>
    <dbReference type="NCBI Taxonomy" id="128206"/>
    <lineage>
        <taxon>Eukaryota</taxon>
        <taxon>Viridiplantae</taxon>
        <taxon>Streptophyta</taxon>
        <taxon>Embryophyta</taxon>
        <taxon>Bryophyta</taxon>
        <taxon>Sphagnophytina</taxon>
        <taxon>Sphagnopsida</taxon>
        <taxon>Sphagnales</taxon>
        <taxon>Sphagnaceae</taxon>
        <taxon>Sphagnum</taxon>
    </lineage>
</organism>
<evidence type="ECO:0000256" key="5">
    <source>
        <dbReference type="ARBA" id="ARBA00023315"/>
    </source>
</evidence>
<dbReference type="PANTHER" id="PTHR10993:SF15">
    <property type="entry name" value="OCTANOYLTRANSFERASE LIP2, MITOCHONDRIAL"/>
    <property type="match status" value="1"/>
</dbReference>